<evidence type="ECO:0000313" key="2">
    <source>
        <dbReference type="EMBL" id="GAA4545310.1"/>
    </source>
</evidence>
<feature type="region of interest" description="Disordered" evidence="1">
    <location>
        <begin position="93"/>
        <end position="115"/>
    </location>
</feature>
<organism evidence="2 3">
    <name type="scientific">Pseudonocardia xishanensis</name>
    <dbReference type="NCBI Taxonomy" id="630995"/>
    <lineage>
        <taxon>Bacteria</taxon>
        <taxon>Bacillati</taxon>
        <taxon>Actinomycetota</taxon>
        <taxon>Actinomycetes</taxon>
        <taxon>Pseudonocardiales</taxon>
        <taxon>Pseudonocardiaceae</taxon>
        <taxon>Pseudonocardia</taxon>
    </lineage>
</organism>
<protein>
    <submittedName>
        <fullName evidence="2">Uncharacterized protein</fullName>
    </submittedName>
</protein>
<reference evidence="3" key="1">
    <citation type="journal article" date="2019" name="Int. J. Syst. Evol. Microbiol.">
        <title>The Global Catalogue of Microorganisms (GCM) 10K type strain sequencing project: providing services to taxonomists for standard genome sequencing and annotation.</title>
        <authorList>
            <consortium name="The Broad Institute Genomics Platform"/>
            <consortium name="The Broad Institute Genome Sequencing Center for Infectious Disease"/>
            <person name="Wu L."/>
            <person name="Ma J."/>
        </authorList>
    </citation>
    <scope>NUCLEOTIDE SEQUENCE [LARGE SCALE GENOMIC DNA]</scope>
    <source>
        <strain evidence="3">JCM 17906</strain>
    </source>
</reference>
<evidence type="ECO:0000256" key="1">
    <source>
        <dbReference type="SAM" id="MobiDB-lite"/>
    </source>
</evidence>
<accession>A0ABP8RSG3</accession>
<dbReference type="RefSeq" id="WP_345416331.1">
    <property type="nucleotide sequence ID" value="NZ_BAABGT010000030.1"/>
</dbReference>
<gene>
    <name evidence="2" type="ORF">GCM10023175_24870</name>
</gene>
<sequence>MLPDRKAAPRNADPPELLPTWAPDQAKNFSRTGYGATVVARHERAAGRHVEVLSLDHYLEVLKTKPGALPGATAPAQAKASGTFTATHQQYRDTARRAHGDAAVSRRPAKRAGTE</sequence>
<keyword evidence="3" id="KW-1185">Reference proteome</keyword>
<name>A0ABP8RSG3_9PSEU</name>
<feature type="region of interest" description="Disordered" evidence="1">
    <location>
        <begin position="1"/>
        <end position="26"/>
    </location>
</feature>
<comment type="caution">
    <text evidence="2">The sequence shown here is derived from an EMBL/GenBank/DDBJ whole genome shotgun (WGS) entry which is preliminary data.</text>
</comment>
<proteinExistence type="predicted"/>
<dbReference type="EMBL" id="BAABGT010000030">
    <property type="protein sequence ID" value="GAA4545310.1"/>
    <property type="molecule type" value="Genomic_DNA"/>
</dbReference>
<dbReference type="Proteomes" id="UP001501598">
    <property type="component" value="Unassembled WGS sequence"/>
</dbReference>
<evidence type="ECO:0000313" key="3">
    <source>
        <dbReference type="Proteomes" id="UP001501598"/>
    </source>
</evidence>